<evidence type="ECO:0000313" key="2">
    <source>
        <dbReference type="EMBL" id="PMS25478.1"/>
    </source>
</evidence>
<dbReference type="EMBL" id="PNXY01000029">
    <property type="protein sequence ID" value="PMS25478.1"/>
    <property type="molecule type" value="Genomic_DNA"/>
</dbReference>
<keyword evidence="3" id="KW-1185">Reference proteome</keyword>
<dbReference type="OrthoDB" id="8771052at2"/>
<proteinExistence type="predicted"/>
<dbReference type="RefSeq" id="WP_102635529.1">
    <property type="nucleotide sequence ID" value="NZ_CADIJZ010000030.1"/>
</dbReference>
<dbReference type="AlphaFoldDB" id="A0A2N7W7V2"/>
<name>A0A2N7W7V2_9BURK</name>
<evidence type="ECO:0008006" key="5">
    <source>
        <dbReference type="Google" id="ProtNLM"/>
    </source>
</evidence>
<dbReference type="Proteomes" id="UP000235659">
    <property type="component" value="Unassembled WGS sequence"/>
</dbReference>
<protein>
    <recommendedName>
        <fullName evidence="5">TnsA endonuclease N-terminal domain-containing protein</fullName>
    </recommendedName>
</protein>
<dbReference type="EMBL" id="CADIJZ010000030">
    <property type="protein sequence ID" value="CAB3734188.1"/>
    <property type="molecule type" value="Genomic_DNA"/>
</dbReference>
<reference evidence="2 3" key="1">
    <citation type="submission" date="2018-01" db="EMBL/GenBank/DDBJ databases">
        <title>Whole genome analyses suggest that Burkholderia sensu lato contains two further novel genera in the rhizoxinica-symbiotica group Mycetohabitans gen. nov., and Trinickia gen. nov.: implications for the evolution of diazotrophy and nodulation in the Burkholderiaceae.</title>
        <authorList>
            <person name="Estrada-de los Santos P."/>
            <person name="Palmer M."/>
            <person name="Chavez-Ramirez B."/>
            <person name="Beukes C."/>
            <person name="Steenkamp E.T."/>
            <person name="Hirsch A.M."/>
            <person name="Manyaka P."/>
            <person name="Maluk M."/>
            <person name="Lafos M."/>
            <person name="Crook M."/>
            <person name="Gross E."/>
            <person name="Simon M.F."/>
            <person name="Bueno dos Reis Junior F."/>
            <person name="Poole P.S."/>
            <person name="Venter S.N."/>
            <person name="James E.K."/>
        </authorList>
    </citation>
    <scope>NUCLEOTIDE SEQUENCE [LARGE SCALE GENOMIC DNA]</scope>
    <source>
        <strain evidence="2 3">WSM 3937</strain>
    </source>
</reference>
<evidence type="ECO:0000313" key="4">
    <source>
        <dbReference type="Proteomes" id="UP000494205"/>
    </source>
</evidence>
<sequence length="215" mass="24151">MENSLHIEQPVPLARPRGAHRFEVFSLKLNRRLTFYQRSALEQWVLIEADPAVITFCERPGFVQSDGQQYLADFWVRYVDRQELVLLSDSVVDAAAKTDAKLDATALTVRSVKPADLVASRTWIENWQRMLPCIVATRGLTLPSLVNAIERFVARPRQLLAIEREFSTGDPILVRAAVFGLLHSGRVCAQGLRTDGLSLLTEFVAAEKSHEPPKT</sequence>
<reference evidence="1 4" key="2">
    <citation type="submission" date="2020-04" db="EMBL/GenBank/DDBJ databases">
        <authorList>
            <person name="De Canck E."/>
        </authorList>
    </citation>
    <scope>NUCLEOTIDE SEQUENCE [LARGE SCALE GENOMIC DNA]</scope>
    <source>
        <strain evidence="1 4">LMG 27174</strain>
    </source>
</reference>
<gene>
    <name evidence="2" type="ORF">C0Z16_29145</name>
    <name evidence="1" type="ORF">LMG27174_06092</name>
</gene>
<accession>A0A2N7W7V2</accession>
<evidence type="ECO:0000313" key="1">
    <source>
        <dbReference type="EMBL" id="CAB3734188.1"/>
    </source>
</evidence>
<dbReference type="Proteomes" id="UP000494205">
    <property type="component" value="Unassembled WGS sequence"/>
</dbReference>
<organism evidence="1 4">
    <name type="scientific">Paraburkholderia rhynchosiae</name>
    <dbReference type="NCBI Taxonomy" id="487049"/>
    <lineage>
        <taxon>Bacteria</taxon>
        <taxon>Pseudomonadati</taxon>
        <taxon>Pseudomonadota</taxon>
        <taxon>Betaproteobacteria</taxon>
        <taxon>Burkholderiales</taxon>
        <taxon>Burkholderiaceae</taxon>
        <taxon>Paraburkholderia</taxon>
    </lineage>
</organism>
<evidence type="ECO:0000313" key="3">
    <source>
        <dbReference type="Proteomes" id="UP000235659"/>
    </source>
</evidence>